<comment type="caution">
    <text evidence="1">The sequence shown here is derived from an EMBL/GenBank/DDBJ whole genome shotgun (WGS) entry which is preliminary data.</text>
</comment>
<name>A0A9W6XLF3_9STRA</name>
<protein>
    <submittedName>
        <fullName evidence="1">Unnamed protein product</fullName>
    </submittedName>
</protein>
<sequence>MASFLSCGHSASADTIFGQANDIKTNGFLLVSEENTNPRDLRNIESNEKYLRARITDSEERGFNFKLDNSNFKFDTLANRVVKNRDWVGKEAAMTIFKYMHWRGATREDVRAYFRIGGEGEEVALKDE</sequence>
<dbReference type="Proteomes" id="UP001165083">
    <property type="component" value="Unassembled WGS sequence"/>
</dbReference>
<evidence type="ECO:0000313" key="2">
    <source>
        <dbReference type="Proteomes" id="UP001165083"/>
    </source>
</evidence>
<keyword evidence="2" id="KW-1185">Reference proteome</keyword>
<dbReference type="AlphaFoldDB" id="A0A9W6XLF3"/>
<accession>A0A9W6XLF3</accession>
<organism evidence="1 2">
    <name type="scientific">Phytophthora lilii</name>
    <dbReference type="NCBI Taxonomy" id="2077276"/>
    <lineage>
        <taxon>Eukaryota</taxon>
        <taxon>Sar</taxon>
        <taxon>Stramenopiles</taxon>
        <taxon>Oomycota</taxon>
        <taxon>Peronosporomycetes</taxon>
        <taxon>Peronosporales</taxon>
        <taxon>Peronosporaceae</taxon>
        <taxon>Phytophthora</taxon>
    </lineage>
</organism>
<gene>
    <name evidence="1" type="ORF">Plil01_001663300</name>
</gene>
<evidence type="ECO:0000313" key="1">
    <source>
        <dbReference type="EMBL" id="GMF41178.1"/>
    </source>
</evidence>
<dbReference type="EMBL" id="BSXW01002180">
    <property type="protein sequence ID" value="GMF41178.1"/>
    <property type="molecule type" value="Genomic_DNA"/>
</dbReference>
<proteinExistence type="predicted"/>
<reference evidence="1" key="1">
    <citation type="submission" date="2023-04" db="EMBL/GenBank/DDBJ databases">
        <title>Phytophthora lilii NBRC 32176.</title>
        <authorList>
            <person name="Ichikawa N."/>
            <person name="Sato H."/>
            <person name="Tonouchi N."/>
        </authorList>
    </citation>
    <scope>NUCLEOTIDE SEQUENCE</scope>
    <source>
        <strain evidence="1">NBRC 32176</strain>
    </source>
</reference>